<gene>
    <name evidence="12" type="ORF">VB264_11195</name>
</gene>
<feature type="coiled-coil region" evidence="9">
    <location>
        <begin position="526"/>
        <end position="560"/>
    </location>
</feature>
<keyword evidence="4" id="KW-0808">Transferase</keyword>
<keyword evidence="5" id="KW-0547">Nucleotide-binding</keyword>
<evidence type="ECO:0000256" key="5">
    <source>
        <dbReference type="ARBA" id="ARBA00022741"/>
    </source>
</evidence>
<dbReference type="InterPro" id="IPR036890">
    <property type="entry name" value="HATPase_C_sf"/>
</dbReference>
<keyword evidence="3" id="KW-0597">Phosphoprotein</keyword>
<proteinExistence type="predicted"/>
<name>A0ABU5QMV3_9BACT</name>
<evidence type="ECO:0000256" key="6">
    <source>
        <dbReference type="ARBA" id="ARBA00022777"/>
    </source>
</evidence>
<dbReference type="Pfam" id="PF07568">
    <property type="entry name" value="HisKA_2"/>
    <property type="match status" value="1"/>
</dbReference>
<sequence length="761" mass="87806">MEKNVPLLYKQTLLVAFVSYIVLCICSPQNSFGKQKEEIQTIREGLKNVPENSTQKVNFLIEYGRYCLEKTGELKVDLDSAFAFQQQALALGKQLSYISGVADAMILEGKIYSEMGLQNKAIVQLKRAFLYAQKHKLYAQQGDFFINFTQFHNNELSGIATKIGYYIKAIQLYHKANAQEDEATSRKMLGDYYSIQGKSNEAIEQLNLSLKIYQQIHFKDLQGVYNIMSGVYMQMGNYELSIKYGLMAARVAESLGDESLQLSSIYNKLGLNFYYLQQYKKSLEYWQKAAAIAEKYNDADYQRTILSNIVTSYLKLKQYKAALSQLAFIEKKYPPNDFYTKGRIPYLYIMIYLNLKQYEKAKPYYQKVLILNRSEPKENIHQMYINHAVIRYLLETKQPLKAYSFLIDQEKLSQGIRNNKMLYENYLFWFKADSATGNLPEAIKHYKLYKSYSDSVLNADKTKQISNLQIQFDTEQKDKNILLLTQKSELQNATIRNDRIIKIISISGTFVLIILLLLGYNRYQLKKKTNIQLEQQQLAINQQNELLKRLLTEKEWLIREIHHRVKNNLQIVISLLNTQSAHLHNQDALEAIQNSQHRMHAISLIHQKLYQTENLATIDMEWYIRELVSYIRESFDIDKRLSFDLMTDSIVLDVSQAVPVGLILNEAISNAVKYAFPKGKGEVKIILKRESKTSCKLSISDNGLGLPTGFDVEESDSLGMSLMKGLSEQLEGTFEVKNQKGLTLTVIFPIKSELEHSGINI</sequence>
<dbReference type="SUPFAM" id="SSF48452">
    <property type="entry name" value="TPR-like"/>
    <property type="match status" value="2"/>
</dbReference>
<dbReference type="PANTHER" id="PTHR41523">
    <property type="entry name" value="TWO-COMPONENT SYSTEM SENSOR PROTEIN"/>
    <property type="match status" value="1"/>
</dbReference>
<dbReference type="EC" id="2.7.13.3" evidence="2"/>
<dbReference type="Pfam" id="PF13424">
    <property type="entry name" value="TPR_12"/>
    <property type="match status" value="1"/>
</dbReference>
<evidence type="ECO:0000313" key="12">
    <source>
        <dbReference type="EMBL" id="MEA5258348.1"/>
    </source>
</evidence>
<dbReference type="GO" id="GO:0016301">
    <property type="term" value="F:kinase activity"/>
    <property type="evidence" value="ECO:0007669"/>
    <property type="project" value="UniProtKB-KW"/>
</dbReference>
<dbReference type="PANTHER" id="PTHR41523:SF8">
    <property type="entry name" value="ETHYLENE RESPONSE SENSOR PROTEIN"/>
    <property type="match status" value="1"/>
</dbReference>
<keyword evidence="13" id="KW-1185">Reference proteome</keyword>
<keyword evidence="9" id="KW-0175">Coiled coil</keyword>
<keyword evidence="10" id="KW-0812">Transmembrane</keyword>
<dbReference type="Gene3D" id="1.25.40.10">
    <property type="entry name" value="Tetratricopeptide repeat domain"/>
    <property type="match status" value="1"/>
</dbReference>
<dbReference type="PROSITE" id="PS50109">
    <property type="entry name" value="HIS_KIN"/>
    <property type="match status" value="1"/>
</dbReference>
<reference evidence="12 13" key="1">
    <citation type="submission" date="2023-12" db="EMBL/GenBank/DDBJ databases">
        <title>Novel species of the genus Arcicella isolated from rivers.</title>
        <authorList>
            <person name="Lu H."/>
        </authorList>
    </citation>
    <scope>NUCLEOTIDE SEQUENCE [LARGE SCALE GENOMIC DNA]</scope>
    <source>
        <strain evidence="12 13">LMG 21963</strain>
    </source>
</reference>
<dbReference type="Gene3D" id="3.30.450.20">
    <property type="entry name" value="PAS domain"/>
    <property type="match status" value="1"/>
</dbReference>
<evidence type="ECO:0000256" key="9">
    <source>
        <dbReference type="SAM" id="Coils"/>
    </source>
</evidence>
<evidence type="ECO:0000256" key="7">
    <source>
        <dbReference type="ARBA" id="ARBA00022840"/>
    </source>
</evidence>
<dbReference type="InterPro" id="IPR005467">
    <property type="entry name" value="His_kinase_dom"/>
</dbReference>
<dbReference type="Gene3D" id="3.30.565.10">
    <property type="entry name" value="Histidine kinase-like ATPase, C-terminal domain"/>
    <property type="match status" value="1"/>
</dbReference>
<dbReference type="Proteomes" id="UP001304671">
    <property type="component" value="Unassembled WGS sequence"/>
</dbReference>
<comment type="catalytic activity">
    <reaction evidence="1">
        <text>ATP + protein L-histidine = ADP + protein N-phospho-L-histidine.</text>
        <dbReference type="EC" id="2.7.13.3"/>
    </reaction>
</comment>
<evidence type="ECO:0000259" key="11">
    <source>
        <dbReference type="PROSITE" id="PS50109"/>
    </source>
</evidence>
<keyword evidence="6 12" id="KW-0418">Kinase</keyword>
<dbReference type="RefSeq" id="WP_323249377.1">
    <property type="nucleotide sequence ID" value="NZ_JAYFUL010000016.1"/>
</dbReference>
<keyword evidence="7" id="KW-0067">ATP-binding</keyword>
<evidence type="ECO:0000256" key="4">
    <source>
        <dbReference type="ARBA" id="ARBA00022679"/>
    </source>
</evidence>
<dbReference type="SUPFAM" id="SSF55874">
    <property type="entry name" value="ATPase domain of HSP90 chaperone/DNA topoisomerase II/histidine kinase"/>
    <property type="match status" value="1"/>
</dbReference>
<organism evidence="12 13">
    <name type="scientific">Arcicella aquatica</name>
    <dbReference type="NCBI Taxonomy" id="217141"/>
    <lineage>
        <taxon>Bacteria</taxon>
        <taxon>Pseudomonadati</taxon>
        <taxon>Bacteroidota</taxon>
        <taxon>Cytophagia</taxon>
        <taxon>Cytophagales</taxon>
        <taxon>Flectobacillaceae</taxon>
        <taxon>Arcicella</taxon>
    </lineage>
</organism>
<feature type="transmembrane region" description="Helical" evidence="10">
    <location>
        <begin position="500"/>
        <end position="520"/>
    </location>
</feature>
<comment type="caution">
    <text evidence="12">The sequence shown here is derived from an EMBL/GenBank/DDBJ whole genome shotgun (WGS) entry which is preliminary data.</text>
</comment>
<dbReference type="Pfam" id="PF02518">
    <property type="entry name" value="HATPase_c"/>
    <property type="match status" value="1"/>
</dbReference>
<evidence type="ECO:0000256" key="10">
    <source>
        <dbReference type="SAM" id="Phobius"/>
    </source>
</evidence>
<evidence type="ECO:0000256" key="1">
    <source>
        <dbReference type="ARBA" id="ARBA00000085"/>
    </source>
</evidence>
<dbReference type="PROSITE" id="PS50005">
    <property type="entry name" value="TPR"/>
    <property type="match status" value="1"/>
</dbReference>
<evidence type="ECO:0000256" key="8">
    <source>
        <dbReference type="PROSITE-ProRule" id="PRU00339"/>
    </source>
</evidence>
<dbReference type="InterPro" id="IPR003594">
    <property type="entry name" value="HATPase_dom"/>
</dbReference>
<accession>A0ABU5QMV3</accession>
<protein>
    <recommendedName>
        <fullName evidence="2">histidine kinase</fullName>
        <ecNumber evidence="2">2.7.13.3</ecNumber>
    </recommendedName>
</protein>
<dbReference type="SMART" id="SM00028">
    <property type="entry name" value="TPR"/>
    <property type="match status" value="4"/>
</dbReference>
<evidence type="ECO:0000313" key="13">
    <source>
        <dbReference type="Proteomes" id="UP001304671"/>
    </source>
</evidence>
<evidence type="ECO:0000256" key="2">
    <source>
        <dbReference type="ARBA" id="ARBA00012438"/>
    </source>
</evidence>
<keyword evidence="8" id="KW-0802">TPR repeat</keyword>
<dbReference type="SMART" id="SM00387">
    <property type="entry name" value="HATPase_c"/>
    <property type="match status" value="1"/>
</dbReference>
<dbReference type="InterPro" id="IPR019734">
    <property type="entry name" value="TPR_rpt"/>
</dbReference>
<keyword evidence="10" id="KW-1133">Transmembrane helix</keyword>
<evidence type="ECO:0000256" key="3">
    <source>
        <dbReference type="ARBA" id="ARBA00022553"/>
    </source>
</evidence>
<dbReference type="Pfam" id="PF13181">
    <property type="entry name" value="TPR_8"/>
    <property type="match status" value="1"/>
</dbReference>
<feature type="repeat" description="TPR" evidence="8">
    <location>
        <begin position="263"/>
        <end position="296"/>
    </location>
</feature>
<feature type="domain" description="Histidine kinase" evidence="11">
    <location>
        <begin position="560"/>
        <end position="752"/>
    </location>
</feature>
<dbReference type="EMBL" id="JAYFUL010000016">
    <property type="protein sequence ID" value="MEA5258348.1"/>
    <property type="molecule type" value="Genomic_DNA"/>
</dbReference>
<dbReference type="InterPro" id="IPR011495">
    <property type="entry name" value="Sig_transdc_His_kin_sub2_dim/P"/>
</dbReference>
<dbReference type="InterPro" id="IPR011990">
    <property type="entry name" value="TPR-like_helical_dom_sf"/>
</dbReference>
<keyword evidence="10" id="KW-0472">Membrane</keyword>